<name>A0A3M5TGN3_9PSED</name>
<evidence type="ECO:0000313" key="3">
    <source>
        <dbReference type="Proteomes" id="UP000281514"/>
    </source>
</evidence>
<feature type="transmembrane region" description="Helical" evidence="1">
    <location>
        <begin position="58"/>
        <end position="75"/>
    </location>
</feature>
<accession>A0A3M5TGN3</accession>
<keyword evidence="1" id="KW-1133">Transmembrane helix</keyword>
<evidence type="ECO:0000313" key="2">
    <source>
        <dbReference type="EMBL" id="RMU32669.1"/>
    </source>
</evidence>
<feature type="transmembrane region" description="Helical" evidence="1">
    <location>
        <begin position="21"/>
        <end position="38"/>
    </location>
</feature>
<keyword evidence="1" id="KW-0812">Transmembrane</keyword>
<reference evidence="2 3" key="1">
    <citation type="submission" date="2018-08" db="EMBL/GenBank/DDBJ databases">
        <title>Recombination of ecologically and evolutionarily significant loci maintains genetic cohesion in the Pseudomonas syringae species complex.</title>
        <authorList>
            <person name="Dillon M."/>
            <person name="Thakur S."/>
            <person name="Almeida R.N.D."/>
            <person name="Weir B.S."/>
            <person name="Guttman D.S."/>
        </authorList>
    </citation>
    <scope>NUCLEOTIDE SEQUENCE [LARGE SCALE GENOMIC DNA]</scope>
    <source>
        <strain evidence="2 3">ICMP 9749</strain>
    </source>
</reference>
<protein>
    <submittedName>
        <fullName evidence="2">Uncharacterized protein</fullName>
    </submittedName>
</protein>
<sequence length="185" mass="20742">MLCSLAHSCVDPLDLHRMRCGYSLLGWVSALCYLSQRIKIDTYRSCKVNNRRNDSDDLVLLGIAIAVIVVCLFVWKFSKAVSLDFHAGGRLLLGMIIGIAILCAGWWQENNYGSILTVKNVLPASLAAVWLGFWPALQQWGSVGLFFPGEVQDVEWWANGFTRWGVLLIIVLGGYSYVHRTRDGY</sequence>
<feature type="transmembrane region" description="Helical" evidence="1">
    <location>
        <begin position="87"/>
        <end position="108"/>
    </location>
</feature>
<feature type="transmembrane region" description="Helical" evidence="1">
    <location>
        <begin position="157"/>
        <end position="178"/>
    </location>
</feature>
<organism evidence="2 3">
    <name type="scientific">Pseudomonas avellanae</name>
    <dbReference type="NCBI Taxonomy" id="46257"/>
    <lineage>
        <taxon>Bacteria</taxon>
        <taxon>Pseudomonadati</taxon>
        <taxon>Pseudomonadota</taxon>
        <taxon>Gammaproteobacteria</taxon>
        <taxon>Pseudomonadales</taxon>
        <taxon>Pseudomonadaceae</taxon>
        <taxon>Pseudomonas</taxon>
    </lineage>
</organism>
<gene>
    <name evidence="2" type="ORF">ALP32_101317</name>
</gene>
<dbReference type="Proteomes" id="UP000281514">
    <property type="component" value="Unassembled WGS sequence"/>
</dbReference>
<evidence type="ECO:0000256" key="1">
    <source>
        <dbReference type="SAM" id="Phobius"/>
    </source>
</evidence>
<dbReference type="AlphaFoldDB" id="A0A3M5TGN3"/>
<feature type="transmembrane region" description="Helical" evidence="1">
    <location>
        <begin position="120"/>
        <end position="137"/>
    </location>
</feature>
<comment type="caution">
    <text evidence="2">The sequence shown here is derived from an EMBL/GenBank/DDBJ whole genome shotgun (WGS) entry which is preliminary data.</text>
</comment>
<keyword evidence="1" id="KW-0472">Membrane</keyword>
<dbReference type="EMBL" id="RBTX01000372">
    <property type="protein sequence ID" value="RMU32669.1"/>
    <property type="molecule type" value="Genomic_DNA"/>
</dbReference>
<proteinExistence type="predicted"/>